<evidence type="ECO:0000313" key="1">
    <source>
        <dbReference type="EMBL" id="EWC40834.1"/>
    </source>
</evidence>
<name>A0A061JRM1_STUST</name>
<accession>A0A061JRM1</accession>
<protein>
    <submittedName>
        <fullName evidence="1">Uncharacterized protein</fullName>
    </submittedName>
</protein>
<evidence type="ECO:0000313" key="2">
    <source>
        <dbReference type="Proteomes" id="UP000026923"/>
    </source>
</evidence>
<sequence length="36" mass="4431">MRHQCFDKESQAKKKLDAREDIQPFMLPEKLVWWVV</sequence>
<gene>
    <name evidence="1" type="ORF">B597_013220</name>
</gene>
<proteinExistence type="predicted"/>
<dbReference type="HOGENOM" id="CLU_3357911_0_0_6"/>
<reference evidence="1 2" key="1">
    <citation type="journal article" date="2013" name="Genome Announc.">
        <title>Draft Genome of the Nitrogen-Fixing Bacterium Pseudomonas stutzeri Strain KOS6 Isolated from Industrial Hydrocarbon Sludge.</title>
        <authorList>
            <person name="Grigoryeva T.V."/>
            <person name="Laikov A.V."/>
            <person name="Naumova R.P."/>
            <person name="Manolov A.I."/>
            <person name="Larin A.K."/>
            <person name="Karpova I.Y."/>
            <person name="Semashko T.A."/>
            <person name="Alexeev D.G."/>
            <person name="Kostryukova E.S."/>
            <person name="Muller R."/>
            <person name="Govorun V.M."/>
        </authorList>
    </citation>
    <scope>NUCLEOTIDE SEQUENCE [LARGE SCALE GENOMIC DNA]</scope>
    <source>
        <strain evidence="1 2">KOS6</strain>
    </source>
</reference>
<comment type="caution">
    <text evidence="1">The sequence shown here is derived from an EMBL/GenBank/DDBJ whole genome shotgun (WGS) entry which is preliminary data.</text>
</comment>
<organism evidence="1 2">
    <name type="scientific">Stutzerimonas stutzeri KOS6</name>
    <dbReference type="NCBI Taxonomy" id="1218352"/>
    <lineage>
        <taxon>Bacteria</taxon>
        <taxon>Pseudomonadati</taxon>
        <taxon>Pseudomonadota</taxon>
        <taxon>Gammaproteobacteria</taxon>
        <taxon>Pseudomonadales</taxon>
        <taxon>Pseudomonadaceae</taxon>
        <taxon>Stutzerimonas</taxon>
    </lineage>
</organism>
<dbReference type="Proteomes" id="UP000026923">
    <property type="component" value="Unassembled WGS sequence"/>
</dbReference>
<dbReference type="EMBL" id="AMCZ02000016">
    <property type="protein sequence ID" value="EWC40834.1"/>
    <property type="molecule type" value="Genomic_DNA"/>
</dbReference>
<dbReference type="AlphaFoldDB" id="A0A061JRM1"/>